<evidence type="ECO:0000313" key="6">
    <source>
        <dbReference type="EMBL" id="SMF46833.1"/>
    </source>
</evidence>
<dbReference type="PANTHER" id="PTHR35936:SF32">
    <property type="entry name" value="MEMBRANE-BOUND LYTIC MUREIN TRANSGLYCOSYLASE F"/>
    <property type="match status" value="1"/>
</dbReference>
<dbReference type="SMART" id="SM00062">
    <property type="entry name" value="PBPb"/>
    <property type="match status" value="1"/>
</dbReference>
<dbReference type="STRING" id="1513793.SAMN06296036_11482"/>
<comment type="subcellular location">
    <subcellularLocation>
        <location evidence="1">Cell outer membrane</location>
        <topology evidence="1">Peripheral membrane protein</topology>
    </subcellularLocation>
</comment>
<dbReference type="InterPro" id="IPR023346">
    <property type="entry name" value="Lysozyme-like_dom_sf"/>
</dbReference>
<dbReference type="PANTHER" id="PTHR35936">
    <property type="entry name" value="MEMBRANE-BOUND LYTIC MUREIN TRANSGLYCOSYLASE F"/>
    <property type="match status" value="1"/>
</dbReference>
<dbReference type="GO" id="GO:0009253">
    <property type="term" value="P:peptidoglycan catabolic process"/>
    <property type="evidence" value="ECO:0007669"/>
    <property type="project" value="TreeGrafter"/>
</dbReference>
<keyword evidence="4" id="KW-0472">Membrane</keyword>
<sequence length="483" mass="55517">MDDEKHTLNKNQKRSKAFVARSLTSITLFITASLFLSCRPMFFLGSDRDRDDAQILLENINEIIIGTRNAPTTYFIDNQGEASGFEYDLAKAFVQDLGRKATFKFYDTVEELLDATSRGDVHFAAAGLSKTPTRSKSLLFSPPYLNIDQVAVCQKNLIINDLSDLISRSVAFTAKSSHEETFRRLNQRYPAMTWLASSEFSTEQLLVKANDKEFDCVIADETIFNINQHLIDKLESKFVVDRGPIAWPIHPKAQFLVDKSMAWFAEDAQSDLVAQLYEKYFGSTGDHDYYDIYIFRQRIEERLPRFDDIIQEAADISGLDYTFLASVAYQESHWNPKSRSATGVRGFMMLTLPTARNLGVTNRIDPKQSMLAGAQYLKHLIDRFPTYIEPQDRRWFGLAAYNVGYYHVQDARKLAIDLGKNPNVWRDLKTILPLLADKKYYKRTDYGYARGHEPVQYVRNIRNYERVLISQLKSEDLKEASSH</sequence>
<dbReference type="RefSeq" id="WP_132321455.1">
    <property type="nucleotide sequence ID" value="NZ_FWZT01000014.1"/>
</dbReference>
<keyword evidence="3" id="KW-0998">Cell outer membrane</keyword>
<feature type="domain" description="Solute-binding protein family 3/N-terminal" evidence="5">
    <location>
        <begin position="62"/>
        <end position="284"/>
    </location>
</feature>
<evidence type="ECO:0000256" key="4">
    <source>
        <dbReference type="SAM" id="Phobius"/>
    </source>
</evidence>
<dbReference type="SUPFAM" id="SSF53955">
    <property type="entry name" value="Lysozyme-like"/>
    <property type="match status" value="1"/>
</dbReference>
<reference evidence="7" key="1">
    <citation type="submission" date="2017-04" db="EMBL/GenBank/DDBJ databases">
        <authorList>
            <person name="Varghese N."/>
            <person name="Submissions S."/>
        </authorList>
    </citation>
    <scope>NUCLEOTIDE SEQUENCE [LARGE SCALE GENOMIC DNA]</scope>
    <source>
        <strain evidence="7">RKEM611</strain>
    </source>
</reference>
<keyword evidence="4" id="KW-1133">Transmembrane helix</keyword>
<keyword evidence="2" id="KW-0732">Signal</keyword>
<organism evidence="6 7">
    <name type="scientific">Pseudobacteriovorax antillogorgiicola</name>
    <dbReference type="NCBI Taxonomy" id="1513793"/>
    <lineage>
        <taxon>Bacteria</taxon>
        <taxon>Pseudomonadati</taxon>
        <taxon>Bdellovibrionota</taxon>
        <taxon>Oligoflexia</taxon>
        <taxon>Oligoflexales</taxon>
        <taxon>Pseudobacteriovoracaceae</taxon>
        <taxon>Pseudobacteriovorax</taxon>
    </lineage>
</organism>
<dbReference type="GO" id="GO:0008933">
    <property type="term" value="F:peptidoglycan lytic transglycosylase activity"/>
    <property type="evidence" value="ECO:0007669"/>
    <property type="project" value="TreeGrafter"/>
</dbReference>
<dbReference type="NCBIfam" id="NF008112">
    <property type="entry name" value="PRK10859.1"/>
    <property type="match status" value="1"/>
</dbReference>
<dbReference type="SUPFAM" id="SSF53850">
    <property type="entry name" value="Periplasmic binding protein-like II"/>
    <property type="match status" value="1"/>
</dbReference>
<dbReference type="Gene3D" id="1.10.530.10">
    <property type="match status" value="1"/>
</dbReference>
<dbReference type="Pfam" id="PF00497">
    <property type="entry name" value="SBP_bac_3"/>
    <property type="match status" value="1"/>
</dbReference>
<dbReference type="OrthoDB" id="5288042at2"/>
<gene>
    <name evidence="6" type="ORF">SAMN06296036_11482</name>
</gene>
<dbReference type="Pfam" id="PF01464">
    <property type="entry name" value="SLT"/>
    <property type="match status" value="1"/>
</dbReference>
<evidence type="ECO:0000259" key="5">
    <source>
        <dbReference type="SMART" id="SM00062"/>
    </source>
</evidence>
<evidence type="ECO:0000256" key="2">
    <source>
        <dbReference type="ARBA" id="ARBA00022729"/>
    </source>
</evidence>
<evidence type="ECO:0000256" key="3">
    <source>
        <dbReference type="ARBA" id="ARBA00023237"/>
    </source>
</evidence>
<dbReference type="Gene3D" id="3.40.190.10">
    <property type="entry name" value="Periplasmic binding protein-like II"/>
    <property type="match status" value="2"/>
</dbReference>
<accession>A0A1Y6CBN4</accession>
<keyword evidence="4" id="KW-0812">Transmembrane</keyword>
<protein>
    <submittedName>
        <fullName evidence="6">Membrane-bound lytic murein transglycosylase F</fullName>
    </submittedName>
</protein>
<dbReference type="InterPro" id="IPR008258">
    <property type="entry name" value="Transglycosylase_SLT_dom_1"/>
</dbReference>
<feature type="transmembrane region" description="Helical" evidence="4">
    <location>
        <begin position="18"/>
        <end position="36"/>
    </location>
</feature>
<dbReference type="AlphaFoldDB" id="A0A1Y6CBN4"/>
<name>A0A1Y6CBN4_9BACT</name>
<evidence type="ECO:0000313" key="7">
    <source>
        <dbReference type="Proteomes" id="UP000192907"/>
    </source>
</evidence>
<keyword evidence="7" id="KW-1185">Reference proteome</keyword>
<proteinExistence type="predicted"/>
<dbReference type="GO" id="GO:0009279">
    <property type="term" value="C:cell outer membrane"/>
    <property type="evidence" value="ECO:0007669"/>
    <property type="project" value="UniProtKB-SubCell"/>
</dbReference>
<dbReference type="CDD" id="cd13403">
    <property type="entry name" value="MLTF-like"/>
    <property type="match status" value="1"/>
</dbReference>
<dbReference type="Proteomes" id="UP000192907">
    <property type="component" value="Unassembled WGS sequence"/>
</dbReference>
<dbReference type="EMBL" id="FWZT01000014">
    <property type="protein sequence ID" value="SMF46833.1"/>
    <property type="molecule type" value="Genomic_DNA"/>
</dbReference>
<dbReference type="CDD" id="cd01009">
    <property type="entry name" value="PBP2_YfhD_N"/>
    <property type="match status" value="1"/>
</dbReference>
<dbReference type="InterPro" id="IPR001638">
    <property type="entry name" value="Solute-binding_3/MltF_N"/>
</dbReference>
<evidence type="ECO:0000256" key="1">
    <source>
        <dbReference type="ARBA" id="ARBA00004339"/>
    </source>
</evidence>